<dbReference type="InterPro" id="IPR013580">
    <property type="entry name" value="LI-POR_suB-like_C"/>
</dbReference>
<dbReference type="AlphaFoldDB" id="B3EPC8"/>
<dbReference type="eggNOG" id="COG4635">
    <property type="taxonomic scope" value="Bacteria"/>
</dbReference>
<reference evidence="2" key="1">
    <citation type="submission" date="2008-06" db="EMBL/GenBank/DDBJ databases">
        <title>Complete sequence of Chlorobium phaeobacteroides BS1.</title>
        <authorList>
            <consortium name="US DOE Joint Genome Institute"/>
            <person name="Lucas S."/>
            <person name="Copeland A."/>
            <person name="Lapidus A."/>
            <person name="Glavina del Rio T."/>
            <person name="Dalin E."/>
            <person name="Tice H."/>
            <person name="Bruce D."/>
            <person name="Goodwin L."/>
            <person name="Pitluck S."/>
            <person name="Schmutz J."/>
            <person name="Larimer F."/>
            <person name="Land M."/>
            <person name="Hauser L."/>
            <person name="Kyrpides N."/>
            <person name="Ovchinnikova G."/>
            <person name="Li T."/>
            <person name="Liu Z."/>
            <person name="Zhao F."/>
            <person name="Overmann J."/>
            <person name="Bryant D.A."/>
            <person name="Richardson P."/>
        </authorList>
    </citation>
    <scope>NUCLEOTIDE SEQUENCE [LARGE SCALE GENOMIC DNA]</scope>
    <source>
        <strain evidence="2">BS1</strain>
    </source>
</reference>
<dbReference type="KEGG" id="cpb:Cphamn1_0855"/>
<organism evidence="2">
    <name type="scientific">Chlorobium phaeobacteroides (strain BS1)</name>
    <dbReference type="NCBI Taxonomy" id="331678"/>
    <lineage>
        <taxon>Bacteria</taxon>
        <taxon>Pseudomonadati</taxon>
        <taxon>Chlorobiota</taxon>
        <taxon>Chlorobiia</taxon>
        <taxon>Chlorobiales</taxon>
        <taxon>Chlorobiaceae</taxon>
        <taxon>Chlorobium/Pelodictyon group</taxon>
        <taxon>Chlorobium</taxon>
    </lineage>
</organism>
<dbReference type="HOGENOM" id="CLU_114522_0_0_10"/>
<dbReference type="InterPro" id="IPR042298">
    <property type="entry name" value="P-CP_red_C"/>
</dbReference>
<name>B3EPC8_CHLPB</name>
<protein>
    <submittedName>
        <fullName evidence="2">Proto-chlorophyllide reductase 57 kD subunit</fullName>
    </submittedName>
</protein>
<dbReference type="InterPro" id="IPR029039">
    <property type="entry name" value="Flavoprotein-like_sf"/>
</dbReference>
<dbReference type="GO" id="GO:0015995">
    <property type="term" value="P:chlorophyll biosynthetic process"/>
    <property type="evidence" value="ECO:0007669"/>
    <property type="project" value="InterPro"/>
</dbReference>
<dbReference type="SUPFAM" id="SSF52218">
    <property type="entry name" value="Flavoproteins"/>
    <property type="match status" value="1"/>
</dbReference>
<evidence type="ECO:0000259" key="1">
    <source>
        <dbReference type="Pfam" id="PF08369"/>
    </source>
</evidence>
<dbReference type="Gene3D" id="3.40.50.360">
    <property type="match status" value="1"/>
</dbReference>
<dbReference type="GO" id="GO:0015979">
    <property type="term" value="P:photosynthesis"/>
    <property type="evidence" value="ECO:0007669"/>
    <property type="project" value="InterPro"/>
</dbReference>
<dbReference type="GO" id="GO:0016491">
    <property type="term" value="F:oxidoreductase activity"/>
    <property type="evidence" value="ECO:0007669"/>
    <property type="project" value="InterPro"/>
</dbReference>
<dbReference type="EMBL" id="CP001101">
    <property type="protein sequence ID" value="ACE03806.1"/>
    <property type="molecule type" value="Genomic_DNA"/>
</dbReference>
<sequence>MKAIILYDTRSSGGSTDRFVDALGKSLVETGAYVEKGKCRATADYSFLQDFDVVIMGAPVYYLLVSSELLGSFFQSNLKKYLRRKKIALFLTCGSPEPMATMMYLPQLKIHMVRNKILAEKVFAPQELSDIQAIDDFVRNITHSYRSAIRNRNSELVWIEDAQELLAQIPSFLRNRIKIATEEYAEEMGYGEITPTVIDEAKTEFE</sequence>
<feature type="domain" description="Light-independent protochlorophyllide reductase subunit B-like C-terminal" evidence="1">
    <location>
        <begin position="158"/>
        <end position="202"/>
    </location>
</feature>
<dbReference type="Gene3D" id="1.10.8.550">
    <property type="entry name" value="Proto-chlorophyllide reductase 57 kD subunit B"/>
    <property type="match status" value="1"/>
</dbReference>
<dbReference type="Pfam" id="PF08369">
    <property type="entry name" value="PCP_red"/>
    <property type="match status" value="1"/>
</dbReference>
<accession>B3EPC8</accession>
<evidence type="ECO:0000313" key="2">
    <source>
        <dbReference type="EMBL" id="ACE03806.1"/>
    </source>
</evidence>
<proteinExistence type="predicted"/>
<gene>
    <name evidence="2" type="ordered locus">Cphamn1_0855</name>
</gene>